<dbReference type="VEuPathDB" id="MicrosporidiaDB:CWI38_0342p0020"/>
<evidence type="ECO:0000256" key="2">
    <source>
        <dbReference type="SAM" id="Phobius"/>
    </source>
</evidence>
<keyword evidence="2" id="KW-1133">Transmembrane helix</keyword>
<evidence type="ECO:0000313" key="4">
    <source>
        <dbReference type="Proteomes" id="UP000292282"/>
    </source>
</evidence>
<feature type="region of interest" description="Disordered" evidence="1">
    <location>
        <begin position="40"/>
        <end position="77"/>
    </location>
</feature>
<proteinExistence type="predicted"/>
<dbReference type="AlphaFoldDB" id="A0A4Q9LZC1"/>
<keyword evidence="2" id="KW-0472">Membrane</keyword>
<keyword evidence="2" id="KW-0812">Transmembrane</keyword>
<dbReference type="EMBL" id="PITK01000342">
    <property type="protein sequence ID" value="TBU13766.1"/>
    <property type="molecule type" value="Genomic_DNA"/>
</dbReference>
<sequence>MKIQKEVIFIVTVFIGIIFICGLSGYFLFRKTTKEEPTLKNDKISTTKKRSIDKTENESTKKEVNDEKSNPYDENHNTRYIKSAC</sequence>
<evidence type="ECO:0000313" key="3">
    <source>
        <dbReference type="EMBL" id="TBU13766.1"/>
    </source>
</evidence>
<keyword evidence="4" id="KW-1185">Reference proteome</keyword>
<gene>
    <name evidence="3" type="ORF">CWI38_0342p0020</name>
</gene>
<dbReference type="Proteomes" id="UP000292282">
    <property type="component" value="Unassembled WGS sequence"/>
</dbReference>
<organism evidence="3 4">
    <name type="scientific">Hamiltosporidium tvaerminnensis</name>
    <dbReference type="NCBI Taxonomy" id="1176355"/>
    <lineage>
        <taxon>Eukaryota</taxon>
        <taxon>Fungi</taxon>
        <taxon>Fungi incertae sedis</taxon>
        <taxon>Microsporidia</taxon>
        <taxon>Dubosqiidae</taxon>
        <taxon>Hamiltosporidium</taxon>
    </lineage>
</organism>
<comment type="caution">
    <text evidence="3">The sequence shown here is derived from an EMBL/GenBank/DDBJ whole genome shotgun (WGS) entry which is preliminary data.</text>
</comment>
<reference evidence="3 4" key="1">
    <citation type="submission" date="2017-12" db="EMBL/GenBank/DDBJ databases">
        <authorList>
            <person name="Pombert J.-F."/>
            <person name="Haag K.L."/>
            <person name="Ebert D."/>
        </authorList>
    </citation>
    <scope>NUCLEOTIDE SEQUENCE [LARGE SCALE GENOMIC DNA]</scope>
    <source>
        <strain evidence="3">IL-G-3</strain>
    </source>
</reference>
<protein>
    <submittedName>
        <fullName evidence="3">Uncharacterized protein</fullName>
    </submittedName>
</protein>
<name>A0A4Q9LZC1_9MICR</name>
<evidence type="ECO:0000256" key="1">
    <source>
        <dbReference type="SAM" id="MobiDB-lite"/>
    </source>
</evidence>
<accession>A0A4Q9LZC1</accession>
<feature type="transmembrane region" description="Helical" evidence="2">
    <location>
        <begin position="7"/>
        <end position="29"/>
    </location>
</feature>